<accession>A0A382DE02</accession>
<sequence length="142" mass="15413">RATEAFETRNPENAARASQSYDQMERSLAKLYAAGAALVLGSDSGVQDHFYGFSAHRELALMVEAGISPMDALRTATSRSADRLGFSYSGRLRPGARADFIILEASPLDDIRNTRRIAGVYLAGEAIDRNTLSTNWISAEAN</sequence>
<dbReference type="Pfam" id="PF01979">
    <property type="entry name" value="Amidohydro_1"/>
    <property type="match status" value="1"/>
</dbReference>
<dbReference type="SUPFAM" id="SSF51556">
    <property type="entry name" value="Metallo-dependent hydrolases"/>
    <property type="match status" value="1"/>
</dbReference>
<evidence type="ECO:0000259" key="2">
    <source>
        <dbReference type="Pfam" id="PF01979"/>
    </source>
</evidence>
<proteinExistence type="predicted"/>
<organism evidence="3">
    <name type="scientific">marine metagenome</name>
    <dbReference type="NCBI Taxonomy" id="408172"/>
    <lineage>
        <taxon>unclassified sequences</taxon>
        <taxon>metagenomes</taxon>
        <taxon>ecological metagenomes</taxon>
    </lineage>
</organism>
<dbReference type="InterPro" id="IPR032466">
    <property type="entry name" value="Metal_Hydrolase"/>
</dbReference>
<reference evidence="3" key="1">
    <citation type="submission" date="2018-05" db="EMBL/GenBank/DDBJ databases">
        <authorList>
            <person name="Lanie J.A."/>
            <person name="Ng W.-L."/>
            <person name="Kazmierczak K.M."/>
            <person name="Andrzejewski T.M."/>
            <person name="Davidsen T.M."/>
            <person name="Wayne K.J."/>
            <person name="Tettelin H."/>
            <person name="Glass J.I."/>
            <person name="Rusch D."/>
            <person name="Podicherti R."/>
            <person name="Tsui H.-C.T."/>
            <person name="Winkler M.E."/>
        </authorList>
    </citation>
    <scope>NUCLEOTIDE SEQUENCE</scope>
</reference>
<dbReference type="GO" id="GO:0016810">
    <property type="term" value="F:hydrolase activity, acting on carbon-nitrogen (but not peptide) bonds"/>
    <property type="evidence" value="ECO:0007669"/>
    <property type="project" value="InterPro"/>
</dbReference>
<feature type="domain" description="Amidohydrolase-related" evidence="2">
    <location>
        <begin position="25"/>
        <end position="126"/>
    </location>
</feature>
<evidence type="ECO:0000313" key="3">
    <source>
        <dbReference type="EMBL" id="SVB36224.1"/>
    </source>
</evidence>
<dbReference type="InterPro" id="IPR051781">
    <property type="entry name" value="Metallo-dep_Hydrolase"/>
</dbReference>
<evidence type="ECO:0000256" key="1">
    <source>
        <dbReference type="SAM" id="MobiDB-lite"/>
    </source>
</evidence>
<name>A0A382DE02_9ZZZZ</name>
<dbReference type="InterPro" id="IPR011059">
    <property type="entry name" value="Metal-dep_hydrolase_composite"/>
</dbReference>
<feature type="compositionally biased region" description="Basic and acidic residues" evidence="1">
    <location>
        <begin position="1"/>
        <end position="10"/>
    </location>
</feature>
<protein>
    <recommendedName>
        <fullName evidence="2">Amidohydrolase-related domain-containing protein</fullName>
    </recommendedName>
</protein>
<dbReference type="PANTHER" id="PTHR43135:SF3">
    <property type="entry name" value="ALPHA-D-RIBOSE 1-METHYLPHOSPHONATE 5-TRIPHOSPHATE DIPHOSPHATASE"/>
    <property type="match status" value="1"/>
</dbReference>
<dbReference type="AlphaFoldDB" id="A0A382DE02"/>
<feature type="non-terminal residue" evidence="3">
    <location>
        <position position="1"/>
    </location>
</feature>
<feature type="region of interest" description="Disordered" evidence="1">
    <location>
        <begin position="1"/>
        <end position="20"/>
    </location>
</feature>
<gene>
    <name evidence="3" type="ORF">METZ01_LOCUS189078</name>
</gene>
<dbReference type="PANTHER" id="PTHR43135">
    <property type="entry name" value="ALPHA-D-RIBOSE 1-METHYLPHOSPHONATE 5-TRIPHOSPHATE DIPHOSPHATASE"/>
    <property type="match status" value="1"/>
</dbReference>
<dbReference type="EMBL" id="UINC01038761">
    <property type="protein sequence ID" value="SVB36224.1"/>
    <property type="molecule type" value="Genomic_DNA"/>
</dbReference>
<dbReference type="Gene3D" id="2.30.40.10">
    <property type="entry name" value="Urease, subunit C, domain 1"/>
    <property type="match status" value="1"/>
</dbReference>
<dbReference type="InterPro" id="IPR006680">
    <property type="entry name" value="Amidohydro-rel"/>
</dbReference>
<dbReference type="Gene3D" id="3.20.20.140">
    <property type="entry name" value="Metal-dependent hydrolases"/>
    <property type="match status" value="1"/>
</dbReference>